<organism evidence="2 3">
    <name type="scientific">Araneus ventricosus</name>
    <name type="common">Orbweaver spider</name>
    <name type="synonym">Epeira ventricosa</name>
    <dbReference type="NCBI Taxonomy" id="182803"/>
    <lineage>
        <taxon>Eukaryota</taxon>
        <taxon>Metazoa</taxon>
        <taxon>Ecdysozoa</taxon>
        <taxon>Arthropoda</taxon>
        <taxon>Chelicerata</taxon>
        <taxon>Arachnida</taxon>
        <taxon>Araneae</taxon>
        <taxon>Araneomorphae</taxon>
        <taxon>Entelegynae</taxon>
        <taxon>Araneoidea</taxon>
        <taxon>Araneidae</taxon>
        <taxon>Araneus</taxon>
    </lineage>
</organism>
<keyword evidence="3" id="KW-1185">Reference proteome</keyword>
<evidence type="ECO:0000256" key="1">
    <source>
        <dbReference type="SAM" id="MobiDB-lite"/>
    </source>
</evidence>
<dbReference type="EMBL" id="BGPR01010712">
    <property type="protein sequence ID" value="GBN47651.1"/>
    <property type="molecule type" value="Genomic_DNA"/>
</dbReference>
<name>A0A4Y2P8N2_ARAVE</name>
<dbReference type="AlphaFoldDB" id="A0A4Y2P8N2"/>
<reference evidence="2 3" key="1">
    <citation type="journal article" date="2019" name="Sci. Rep.">
        <title>Orb-weaving spider Araneus ventricosus genome elucidates the spidroin gene catalogue.</title>
        <authorList>
            <person name="Kono N."/>
            <person name="Nakamura H."/>
            <person name="Ohtoshi R."/>
            <person name="Moran D.A.P."/>
            <person name="Shinohara A."/>
            <person name="Yoshida Y."/>
            <person name="Fujiwara M."/>
            <person name="Mori M."/>
            <person name="Tomita M."/>
            <person name="Arakawa K."/>
        </authorList>
    </citation>
    <scope>NUCLEOTIDE SEQUENCE [LARGE SCALE GENOMIC DNA]</scope>
</reference>
<sequence length="108" mass="12066">MVFYSKQKSRFEVSFATRNAWITGVSGISSLCKSVPTQKNIHHLRRCGASPQQPRKPKIISHPEEGQEQMEKGESIIPSSVVSRCQPQQSCNLKTFHPITPTISDSRG</sequence>
<gene>
    <name evidence="2" type="ORF">AVEN_208471_1</name>
</gene>
<protein>
    <submittedName>
        <fullName evidence="2">Uncharacterized protein</fullName>
    </submittedName>
</protein>
<feature type="region of interest" description="Disordered" evidence="1">
    <location>
        <begin position="45"/>
        <end position="74"/>
    </location>
</feature>
<proteinExistence type="predicted"/>
<accession>A0A4Y2P8N2</accession>
<dbReference type="Proteomes" id="UP000499080">
    <property type="component" value="Unassembled WGS sequence"/>
</dbReference>
<feature type="compositionally biased region" description="Basic and acidic residues" evidence="1">
    <location>
        <begin position="61"/>
        <end position="74"/>
    </location>
</feature>
<comment type="caution">
    <text evidence="2">The sequence shown here is derived from an EMBL/GenBank/DDBJ whole genome shotgun (WGS) entry which is preliminary data.</text>
</comment>
<evidence type="ECO:0000313" key="3">
    <source>
        <dbReference type="Proteomes" id="UP000499080"/>
    </source>
</evidence>
<evidence type="ECO:0000313" key="2">
    <source>
        <dbReference type="EMBL" id="GBN47651.1"/>
    </source>
</evidence>